<accession>A0A0L0W3B4</accession>
<gene>
    <name evidence="2" type="ORF">PSTG_00962</name>
</gene>
<organism evidence="2 3">
    <name type="scientific">Puccinia striiformis f. sp. tritici PST-78</name>
    <dbReference type="NCBI Taxonomy" id="1165861"/>
    <lineage>
        <taxon>Eukaryota</taxon>
        <taxon>Fungi</taxon>
        <taxon>Dikarya</taxon>
        <taxon>Basidiomycota</taxon>
        <taxon>Pucciniomycotina</taxon>
        <taxon>Pucciniomycetes</taxon>
        <taxon>Pucciniales</taxon>
        <taxon>Pucciniaceae</taxon>
        <taxon>Puccinia</taxon>
    </lineage>
</organism>
<protein>
    <submittedName>
        <fullName evidence="2">Uncharacterized protein</fullName>
    </submittedName>
</protein>
<sequence>MLPQPPTTNPRYSATQISSAEQCFSHSMGRSLCTTHSVFHLAKDSTQDRSSFTPFSQHSWLDEKDPEHAKAAQAHQSEGTQEIKPSPYHSDVTRAFSTTSHQSQANSTVCLPSNLQISPPRNCFQDCTSGGFHTEASHASQFTERTRPSHANCSPSCVGKTPTEETQRQHRERSHVKPGAMSHLSSMFRYPILQPTEIHAINRAARALEKNFSFSSIKSKMLLDQRESSHWESRDVLKAYSLVEQGRTLFVVAFGSIQYDGLARLDELKNALQDLDTSIVESDAKLTNERRCSEIWTQVEAVEDQAISVGDALLDFGKHLSILHTWVCECLIPACIRFYSVVQLVNRDQVIKPKDKAHDAAASGSALLILEEVVKNLSTAQLMVTFYHSCITSFRSTIAQFLHAIPEGELSIEELVIWGRLCNLSVGDISNGLTPFLDISQKIASDMASDRSKSG</sequence>
<comment type="caution">
    <text evidence="2">The sequence shown here is derived from an EMBL/GenBank/DDBJ whole genome shotgun (WGS) entry which is preliminary data.</text>
</comment>
<evidence type="ECO:0000256" key="1">
    <source>
        <dbReference type="SAM" id="MobiDB-lite"/>
    </source>
</evidence>
<dbReference type="EMBL" id="AJIL01000005">
    <property type="protein sequence ID" value="KNF05969.1"/>
    <property type="molecule type" value="Genomic_DNA"/>
</dbReference>
<proteinExistence type="predicted"/>
<evidence type="ECO:0000313" key="2">
    <source>
        <dbReference type="EMBL" id="KNF05969.1"/>
    </source>
</evidence>
<feature type="compositionally biased region" description="Basic and acidic residues" evidence="1">
    <location>
        <begin position="60"/>
        <end position="70"/>
    </location>
</feature>
<dbReference type="Proteomes" id="UP000054564">
    <property type="component" value="Unassembled WGS sequence"/>
</dbReference>
<feature type="region of interest" description="Disordered" evidence="1">
    <location>
        <begin position="46"/>
        <end position="92"/>
    </location>
</feature>
<evidence type="ECO:0000313" key="3">
    <source>
        <dbReference type="Proteomes" id="UP000054564"/>
    </source>
</evidence>
<dbReference type="OrthoDB" id="2497727at2759"/>
<keyword evidence="3" id="KW-1185">Reference proteome</keyword>
<dbReference type="AlphaFoldDB" id="A0A0L0W3B4"/>
<reference evidence="3" key="1">
    <citation type="submission" date="2014-03" db="EMBL/GenBank/DDBJ databases">
        <title>The Genome Sequence of Puccinia striiformis f. sp. tritici PST-78.</title>
        <authorList>
            <consortium name="The Broad Institute Genome Sequencing Platform"/>
            <person name="Cuomo C."/>
            <person name="Hulbert S."/>
            <person name="Chen X."/>
            <person name="Walker B."/>
            <person name="Young S.K."/>
            <person name="Zeng Q."/>
            <person name="Gargeya S."/>
            <person name="Fitzgerald M."/>
            <person name="Haas B."/>
            <person name="Abouelleil A."/>
            <person name="Alvarado L."/>
            <person name="Arachchi H.M."/>
            <person name="Berlin A.M."/>
            <person name="Chapman S.B."/>
            <person name="Goldberg J."/>
            <person name="Griggs A."/>
            <person name="Gujja S."/>
            <person name="Hansen M."/>
            <person name="Howarth C."/>
            <person name="Imamovic A."/>
            <person name="Larimer J."/>
            <person name="McCowan C."/>
            <person name="Montmayeur A."/>
            <person name="Murphy C."/>
            <person name="Neiman D."/>
            <person name="Pearson M."/>
            <person name="Priest M."/>
            <person name="Roberts A."/>
            <person name="Saif S."/>
            <person name="Shea T."/>
            <person name="Sisk P."/>
            <person name="Sykes S."/>
            <person name="Wortman J."/>
            <person name="Nusbaum C."/>
            <person name="Birren B."/>
        </authorList>
    </citation>
    <scope>NUCLEOTIDE SEQUENCE [LARGE SCALE GENOMIC DNA]</scope>
    <source>
        <strain evidence="3">race PST-78</strain>
    </source>
</reference>
<feature type="region of interest" description="Disordered" evidence="1">
    <location>
        <begin position="142"/>
        <end position="180"/>
    </location>
</feature>
<feature type="compositionally biased region" description="Polar residues" evidence="1">
    <location>
        <begin position="48"/>
        <end position="59"/>
    </location>
</feature>
<name>A0A0L0W3B4_9BASI</name>
<feature type="compositionally biased region" description="Polar residues" evidence="1">
    <location>
        <begin position="142"/>
        <end position="155"/>
    </location>
</feature>